<accession>A0A814A3K8</accession>
<evidence type="ECO:0000313" key="4">
    <source>
        <dbReference type="Proteomes" id="UP000663852"/>
    </source>
</evidence>
<gene>
    <name evidence="2" type="ORF">EDS130_LOCUS10170</name>
    <name evidence="1" type="ORF">XAT740_LOCUS236</name>
</gene>
<evidence type="ECO:0000313" key="1">
    <source>
        <dbReference type="EMBL" id="CAF0747404.1"/>
    </source>
</evidence>
<proteinExistence type="predicted"/>
<evidence type="ECO:0000313" key="2">
    <source>
        <dbReference type="EMBL" id="CAF0908951.1"/>
    </source>
</evidence>
<reference evidence="2" key="1">
    <citation type="submission" date="2021-02" db="EMBL/GenBank/DDBJ databases">
        <authorList>
            <person name="Nowell W R."/>
        </authorList>
    </citation>
    <scope>NUCLEOTIDE SEQUENCE</scope>
</reference>
<dbReference type="EMBL" id="CAJNOJ010000035">
    <property type="protein sequence ID" value="CAF0908951.1"/>
    <property type="molecule type" value="Genomic_DNA"/>
</dbReference>
<dbReference type="Proteomes" id="UP000663828">
    <property type="component" value="Unassembled WGS sequence"/>
</dbReference>
<dbReference type="EMBL" id="CAJNOR010000006">
    <property type="protein sequence ID" value="CAF0747404.1"/>
    <property type="molecule type" value="Genomic_DNA"/>
</dbReference>
<keyword evidence="3" id="KW-1185">Reference proteome</keyword>
<comment type="caution">
    <text evidence="2">The sequence shown here is derived from an EMBL/GenBank/DDBJ whole genome shotgun (WGS) entry which is preliminary data.</text>
</comment>
<evidence type="ECO:0000313" key="3">
    <source>
        <dbReference type="Proteomes" id="UP000663828"/>
    </source>
</evidence>
<dbReference type="Proteomes" id="UP000663852">
    <property type="component" value="Unassembled WGS sequence"/>
</dbReference>
<dbReference type="OrthoDB" id="9996317at2759"/>
<organism evidence="2 4">
    <name type="scientific">Adineta ricciae</name>
    <name type="common">Rotifer</name>
    <dbReference type="NCBI Taxonomy" id="249248"/>
    <lineage>
        <taxon>Eukaryota</taxon>
        <taxon>Metazoa</taxon>
        <taxon>Spiralia</taxon>
        <taxon>Gnathifera</taxon>
        <taxon>Rotifera</taxon>
        <taxon>Eurotatoria</taxon>
        <taxon>Bdelloidea</taxon>
        <taxon>Adinetida</taxon>
        <taxon>Adinetidae</taxon>
        <taxon>Adineta</taxon>
    </lineage>
</organism>
<protein>
    <submittedName>
        <fullName evidence="2">Uncharacterized protein</fullName>
    </submittedName>
</protein>
<dbReference type="AlphaFoldDB" id="A0A814A3K8"/>
<name>A0A814A3K8_ADIRI</name>
<sequence length="100" mass="11106">MGSSSTKTSASKDSNVEAHERFQFRFTDCSCQCEASKKRAEDVYRENDIPQAAFLSALMTQIGQSQYDLRCNCDCGEGVKMGFLFGNTPPNVQQPIDSNH</sequence>